<dbReference type="InterPro" id="IPR042176">
    <property type="entry name" value="Pantoate_ligase_C"/>
</dbReference>
<evidence type="ECO:0000256" key="16">
    <source>
        <dbReference type="ARBA" id="ARBA00055042"/>
    </source>
</evidence>
<dbReference type="Pfam" id="PF02569">
    <property type="entry name" value="Pantoate_ligase"/>
    <property type="match status" value="1"/>
</dbReference>
<name>A0AAE4FTU8_9CYAN</name>
<feature type="active site" description="Proton donor" evidence="17">
    <location>
        <position position="41"/>
    </location>
</feature>
<dbReference type="PANTHER" id="PTHR21299">
    <property type="entry name" value="CYTIDYLATE KINASE/PANTOATE-BETA-ALANINE LIGASE"/>
    <property type="match status" value="1"/>
</dbReference>
<dbReference type="InterPro" id="IPR024894">
    <property type="entry name" value="Pantoate_ligase/cytidylate_kin"/>
</dbReference>
<dbReference type="InterPro" id="IPR011994">
    <property type="entry name" value="Cytidylate_kinase_dom"/>
</dbReference>
<evidence type="ECO:0000256" key="8">
    <source>
        <dbReference type="ARBA" id="ARBA00022679"/>
    </source>
</evidence>
<evidence type="ECO:0000256" key="14">
    <source>
        <dbReference type="ARBA" id="ARBA00048258"/>
    </source>
</evidence>
<dbReference type="GO" id="GO:0006220">
    <property type="term" value="P:pyrimidine nucleotide metabolic process"/>
    <property type="evidence" value="ECO:0007669"/>
    <property type="project" value="UniProtKB-UniRule"/>
</dbReference>
<evidence type="ECO:0000313" key="19">
    <source>
        <dbReference type="EMBL" id="MDS3861472.1"/>
    </source>
</evidence>
<dbReference type="Gene3D" id="3.40.50.620">
    <property type="entry name" value="HUPs"/>
    <property type="match status" value="1"/>
</dbReference>
<organism evidence="19 20">
    <name type="scientific">Pseudocalidococcus azoricus BACA0444</name>
    <dbReference type="NCBI Taxonomy" id="2918990"/>
    <lineage>
        <taxon>Bacteria</taxon>
        <taxon>Bacillati</taxon>
        <taxon>Cyanobacteriota</taxon>
        <taxon>Cyanophyceae</taxon>
        <taxon>Acaryochloridales</taxon>
        <taxon>Thermosynechococcaceae</taxon>
        <taxon>Pseudocalidococcus</taxon>
        <taxon>Pseudocalidococcus azoricus</taxon>
    </lineage>
</organism>
<keyword evidence="5 17" id="KW-0963">Cytoplasm</keyword>
<sequence>MRVVKTIAGLEAFLENLGTTSRPTSATVGFVPTMGALHTGHLALIHQARQDCEIVIVSIFVNPLQFGPQEDLTRYPQTLAQDCDLCQTAAVDLVFAPSAAELYLQANPTRVIPPPELTEVLCGLSRPGHFTGVATVVLKLLHLVKPQRAYFGQKDAQQLAIIRRLVADLNLPVKIIAVPIVRESAGLALSSRNQYLTPLEREQARAIFQALNQAQTLFQQGIRDRAALIATVQKHLTQVPTLTLDYVDLVDPRTMQPLEAVQTQGLLATAVYLGPTRLIDNCLLDACPPILAIDGPAGAGKSTVTRQAAAALGLLYLDTGAMYRAATWWLMTAKVNLGDPIAVAETISQCRIEFVPQSQPGLAPKVFINGQDITQAIRAPAVTAHVSQVAAQPAVRKILVKQQQLLGQNGGVAAEGRDIGTHVFPQAGLKIFLTASVEERAKRRWQELQAQGNPDISLAQLQADISQRDYADQHRAYAPFRPAPDAIEIVTDQLSIEAVIAEIIRLYQVRFSVP</sequence>
<dbReference type="RefSeq" id="WP_322878714.1">
    <property type="nucleotide sequence ID" value="NZ_JAVMIP010000012.1"/>
</dbReference>
<dbReference type="GO" id="GO:0036431">
    <property type="term" value="F:dCMP kinase activity"/>
    <property type="evidence" value="ECO:0007669"/>
    <property type="project" value="InterPro"/>
</dbReference>
<dbReference type="NCBIfam" id="TIGR00017">
    <property type="entry name" value="cmk"/>
    <property type="match status" value="1"/>
</dbReference>
<feature type="binding site" evidence="17">
    <location>
        <position position="65"/>
    </location>
    <ligand>
        <name>(R)-pantoate</name>
        <dbReference type="ChEBI" id="CHEBI:15980"/>
    </ligand>
</feature>
<dbReference type="CDD" id="cd00560">
    <property type="entry name" value="PanC"/>
    <property type="match status" value="1"/>
</dbReference>
<comment type="similarity">
    <text evidence="4">Belongs to the cytidylate kinase family. Type 1 subfamily.</text>
</comment>
<comment type="similarity">
    <text evidence="17">In the N-terminal section; belongs to the pantothenate synthetase family.</text>
</comment>
<keyword evidence="12 17" id="KW-0511">Multifunctional enzyme</keyword>
<comment type="function">
    <text evidence="16 17">Catalyzes the condensation of pantoate with beta-alanine in an ATP-dependent reaction via a pantoyl-adenylate intermediate.</text>
</comment>
<dbReference type="Gene3D" id="3.40.50.300">
    <property type="entry name" value="P-loop containing nucleotide triphosphate hydrolases"/>
    <property type="match status" value="1"/>
</dbReference>
<comment type="pathway">
    <text evidence="2 17">Cofactor biosynthesis; (R)-pantothenate biosynthesis; (R)-pantothenate from (R)-pantoate and beta-alanine: step 1/1.</text>
</comment>
<dbReference type="GO" id="GO:0005524">
    <property type="term" value="F:ATP binding"/>
    <property type="evidence" value="ECO:0007669"/>
    <property type="project" value="UniProtKB-UniRule"/>
</dbReference>
<dbReference type="Proteomes" id="UP001268256">
    <property type="component" value="Unassembled WGS sequence"/>
</dbReference>
<dbReference type="InterPro" id="IPR027417">
    <property type="entry name" value="P-loop_NTPase"/>
</dbReference>
<dbReference type="SUPFAM" id="SSF52540">
    <property type="entry name" value="P-loop containing nucleoside triphosphate hydrolases"/>
    <property type="match status" value="1"/>
</dbReference>
<feature type="domain" description="Cytidylate kinase" evidence="18">
    <location>
        <begin position="292"/>
        <end position="507"/>
    </location>
</feature>
<evidence type="ECO:0000256" key="13">
    <source>
        <dbReference type="ARBA" id="ARBA00047615"/>
    </source>
</evidence>
<keyword evidence="20" id="KW-1185">Reference proteome</keyword>
<comment type="catalytic activity">
    <reaction evidence="13 17">
        <text>dCMP + ATP = dCDP + ADP</text>
        <dbReference type="Rhea" id="RHEA:25094"/>
        <dbReference type="ChEBI" id="CHEBI:30616"/>
        <dbReference type="ChEBI" id="CHEBI:57566"/>
        <dbReference type="ChEBI" id="CHEBI:58593"/>
        <dbReference type="ChEBI" id="CHEBI:456216"/>
        <dbReference type="EC" id="2.7.4.25"/>
    </reaction>
</comment>
<feature type="binding site" evidence="17">
    <location>
        <position position="65"/>
    </location>
    <ligand>
        <name>beta-alanine</name>
        <dbReference type="ChEBI" id="CHEBI:57966"/>
    </ligand>
</feature>
<dbReference type="HAMAP" id="MF_01349">
    <property type="entry name" value="PanCY"/>
    <property type="match status" value="1"/>
</dbReference>
<dbReference type="InterPro" id="IPR003721">
    <property type="entry name" value="Pantoate_ligase"/>
</dbReference>
<gene>
    <name evidence="17" type="primary">panC/cmk</name>
    <name evidence="19" type="ORF">RIF25_11710</name>
</gene>
<dbReference type="InterPro" id="IPR004821">
    <property type="entry name" value="Cyt_trans-like"/>
</dbReference>
<keyword evidence="6 17" id="KW-0436">Ligase</keyword>
<evidence type="ECO:0000256" key="10">
    <source>
        <dbReference type="ARBA" id="ARBA00022777"/>
    </source>
</evidence>
<evidence type="ECO:0000256" key="6">
    <source>
        <dbReference type="ARBA" id="ARBA00022598"/>
    </source>
</evidence>
<evidence type="ECO:0000256" key="4">
    <source>
        <dbReference type="ARBA" id="ARBA00009427"/>
    </source>
</evidence>
<dbReference type="NCBIfam" id="TIGR00018">
    <property type="entry name" value="panC"/>
    <property type="match status" value="1"/>
</dbReference>
<evidence type="ECO:0000256" key="15">
    <source>
        <dbReference type="ARBA" id="ARBA00048478"/>
    </source>
</evidence>
<dbReference type="GO" id="GO:0015949">
    <property type="term" value="P:nucleobase-containing small molecule interconversion"/>
    <property type="evidence" value="ECO:0007669"/>
    <property type="project" value="TreeGrafter"/>
</dbReference>
<comment type="function">
    <text evidence="17">Catalyzes the transfer of a phosphate group from ATP to either CMP or dCMP to form CDP or dCDP and ADP, respectively.</text>
</comment>
<evidence type="ECO:0000256" key="3">
    <source>
        <dbReference type="ARBA" id="ARBA00009256"/>
    </source>
</evidence>
<reference evidence="20" key="1">
    <citation type="submission" date="2023-07" db="EMBL/GenBank/DDBJ databases">
        <authorList>
            <person name="Luz R."/>
            <person name="Cordeiro R."/>
            <person name="Fonseca A."/>
            <person name="Goncalves V."/>
        </authorList>
    </citation>
    <scope>NUCLEOTIDE SEQUENCE [LARGE SCALE GENOMIC DNA]</scope>
    <source>
        <strain evidence="20">BACA0444</strain>
    </source>
</reference>
<comment type="caution">
    <text evidence="19">The sequence shown here is derived from an EMBL/GenBank/DDBJ whole genome shotgun (WGS) entry which is preliminary data.</text>
</comment>
<dbReference type="AlphaFoldDB" id="A0AAE4FTU8"/>
<proteinExistence type="inferred from homology"/>
<keyword evidence="10 17" id="KW-0418">Kinase</keyword>
<dbReference type="GO" id="GO:0004592">
    <property type="term" value="F:pantoate-beta-alanine ligase activity"/>
    <property type="evidence" value="ECO:0007669"/>
    <property type="project" value="UniProtKB-UniRule"/>
</dbReference>
<keyword evidence="9 17" id="KW-0547">Nucleotide-binding</keyword>
<dbReference type="GO" id="GO:0005829">
    <property type="term" value="C:cytosol"/>
    <property type="evidence" value="ECO:0007669"/>
    <property type="project" value="TreeGrafter"/>
</dbReference>
<evidence type="ECO:0000256" key="9">
    <source>
        <dbReference type="ARBA" id="ARBA00022741"/>
    </source>
</evidence>
<evidence type="ECO:0000256" key="1">
    <source>
        <dbReference type="ARBA" id="ARBA00004496"/>
    </source>
</evidence>
<evidence type="ECO:0000256" key="12">
    <source>
        <dbReference type="ARBA" id="ARBA00023268"/>
    </source>
</evidence>
<feature type="binding site" evidence="17">
    <location>
        <position position="158"/>
    </location>
    <ligand>
        <name>(R)-pantoate</name>
        <dbReference type="ChEBI" id="CHEBI:15980"/>
    </ligand>
</feature>
<feature type="binding site" evidence="17">
    <location>
        <position position="181"/>
    </location>
    <ligand>
        <name>ATP</name>
        <dbReference type="ChEBI" id="CHEBI:30616"/>
    </ligand>
</feature>
<accession>A0AAE4FTU8</accession>
<comment type="catalytic activity">
    <reaction evidence="15 17">
        <text>CMP + ATP = CDP + ADP</text>
        <dbReference type="Rhea" id="RHEA:11600"/>
        <dbReference type="ChEBI" id="CHEBI:30616"/>
        <dbReference type="ChEBI" id="CHEBI:58069"/>
        <dbReference type="ChEBI" id="CHEBI:60377"/>
        <dbReference type="ChEBI" id="CHEBI:456216"/>
        <dbReference type="EC" id="2.7.4.25"/>
    </reaction>
</comment>
<feature type="binding site" evidence="17">
    <location>
        <begin position="152"/>
        <end position="155"/>
    </location>
    <ligand>
        <name>ATP</name>
        <dbReference type="ChEBI" id="CHEBI:30616"/>
    </ligand>
</feature>
<dbReference type="GO" id="GO:0015940">
    <property type="term" value="P:pantothenate biosynthetic process"/>
    <property type="evidence" value="ECO:0007669"/>
    <property type="project" value="UniProtKB-UniRule"/>
</dbReference>
<dbReference type="NCBIfam" id="NF010004">
    <property type="entry name" value="PRK13477.1"/>
    <property type="match status" value="1"/>
</dbReference>
<comment type="similarity">
    <text evidence="17">In the C-terminal section; belongs to the cytidylate kinase family. Type 1 subfamily.</text>
</comment>
<evidence type="ECO:0000256" key="17">
    <source>
        <dbReference type="HAMAP-Rule" id="MF_01349"/>
    </source>
</evidence>
<dbReference type="EMBL" id="JAVMIP010000012">
    <property type="protein sequence ID" value="MDS3861472.1"/>
    <property type="molecule type" value="Genomic_DNA"/>
</dbReference>
<dbReference type="SUPFAM" id="SSF52374">
    <property type="entry name" value="Nucleotidylyl transferase"/>
    <property type="match status" value="1"/>
</dbReference>
<evidence type="ECO:0000256" key="11">
    <source>
        <dbReference type="ARBA" id="ARBA00022840"/>
    </source>
</evidence>
<protein>
    <recommendedName>
        <fullName evidence="17">Bifunctional pantoate ligase/cytidylate kinase</fullName>
    </recommendedName>
    <domain>
        <recommendedName>
            <fullName evidence="17">Pantothenate synthetase</fullName>
            <shortName evidence="17">PS</shortName>
            <ecNumber evidence="17">6.3.2.1</ecNumber>
        </recommendedName>
        <alternativeName>
            <fullName evidence="17">Pantoate--beta-alanine ligase</fullName>
        </alternativeName>
        <alternativeName>
            <fullName evidence="17">Pantoate-activating enzyme</fullName>
        </alternativeName>
    </domain>
    <domain>
        <recommendedName>
            <fullName evidence="17">Cytidylate kinase</fullName>
            <shortName evidence="17">CK</shortName>
            <ecNumber evidence="17">2.7.4.25</ecNumber>
        </recommendedName>
        <alternativeName>
            <fullName evidence="17">Cytidine monophosphate kinase</fullName>
            <shortName evidence="17">CMP kinase</shortName>
        </alternativeName>
    </domain>
</protein>
<dbReference type="InterPro" id="IPR003136">
    <property type="entry name" value="Cytidylate_kin"/>
</dbReference>
<dbReference type="PANTHER" id="PTHR21299:SF1">
    <property type="entry name" value="PANTOATE--BETA-ALANINE LIGASE"/>
    <property type="match status" value="1"/>
</dbReference>
<feature type="binding site" evidence="17">
    <location>
        <begin position="189"/>
        <end position="192"/>
    </location>
    <ligand>
        <name>ATP</name>
        <dbReference type="ChEBI" id="CHEBI:30616"/>
    </ligand>
</feature>
<comment type="catalytic activity">
    <reaction evidence="14 17">
        <text>(R)-pantoate + beta-alanine + ATP = (R)-pantothenate + AMP + diphosphate + H(+)</text>
        <dbReference type="Rhea" id="RHEA:10912"/>
        <dbReference type="ChEBI" id="CHEBI:15378"/>
        <dbReference type="ChEBI" id="CHEBI:15980"/>
        <dbReference type="ChEBI" id="CHEBI:29032"/>
        <dbReference type="ChEBI" id="CHEBI:30616"/>
        <dbReference type="ChEBI" id="CHEBI:33019"/>
        <dbReference type="ChEBI" id="CHEBI:57966"/>
        <dbReference type="ChEBI" id="CHEBI:456215"/>
        <dbReference type="EC" id="6.3.2.1"/>
    </reaction>
</comment>
<feature type="region of interest" description="Cytidylate kinase" evidence="17">
    <location>
        <begin position="283"/>
        <end position="514"/>
    </location>
</feature>
<dbReference type="NCBIfam" id="TIGR00125">
    <property type="entry name" value="cyt_tran_rel"/>
    <property type="match status" value="1"/>
</dbReference>
<dbReference type="EC" id="6.3.2.1" evidence="17"/>
<dbReference type="HAMAP" id="MF_00238">
    <property type="entry name" value="Cytidyl_kinase_type1"/>
    <property type="match status" value="1"/>
</dbReference>
<dbReference type="InterPro" id="IPR014729">
    <property type="entry name" value="Rossmann-like_a/b/a_fold"/>
</dbReference>
<dbReference type="CDD" id="cd02020">
    <property type="entry name" value="CMPK"/>
    <property type="match status" value="1"/>
</dbReference>
<evidence type="ECO:0000256" key="7">
    <source>
        <dbReference type="ARBA" id="ARBA00022655"/>
    </source>
</evidence>
<keyword evidence="7 17" id="KW-0566">Pantothenate biosynthesis</keyword>
<feature type="binding site" evidence="17">
    <location>
        <begin position="34"/>
        <end position="41"/>
    </location>
    <ligand>
        <name>ATP</name>
        <dbReference type="ChEBI" id="CHEBI:30616"/>
    </ligand>
</feature>
<evidence type="ECO:0000259" key="18">
    <source>
        <dbReference type="Pfam" id="PF02224"/>
    </source>
</evidence>
<dbReference type="EC" id="2.7.4.25" evidence="17"/>
<dbReference type="Pfam" id="PF02224">
    <property type="entry name" value="Cytidylate_kin"/>
    <property type="match status" value="1"/>
</dbReference>
<keyword evidence="8 17" id="KW-0808">Transferase</keyword>
<dbReference type="HAMAP" id="MF_00158">
    <property type="entry name" value="PanC"/>
    <property type="match status" value="1"/>
</dbReference>
<keyword evidence="11 17" id="KW-0067">ATP-binding</keyword>
<comment type="subcellular location">
    <subcellularLocation>
        <location evidence="1 17">Cytoplasm</location>
    </subcellularLocation>
</comment>
<comment type="similarity">
    <text evidence="3">Belongs to the pantothenate synthetase family.</text>
</comment>
<dbReference type="Gene3D" id="3.30.1300.10">
    <property type="entry name" value="Pantoate-beta-alanine ligase, C-terminal domain"/>
    <property type="match status" value="1"/>
</dbReference>
<evidence type="ECO:0000313" key="20">
    <source>
        <dbReference type="Proteomes" id="UP001268256"/>
    </source>
</evidence>
<evidence type="ECO:0000256" key="2">
    <source>
        <dbReference type="ARBA" id="ARBA00004990"/>
    </source>
</evidence>
<dbReference type="FunFam" id="3.40.50.620:FF:000114">
    <property type="entry name" value="Pantothenate synthetase"/>
    <property type="match status" value="1"/>
</dbReference>
<feature type="region of interest" description="Pantoate--beta-alanine ligase" evidence="17">
    <location>
        <begin position="1"/>
        <end position="282"/>
    </location>
</feature>
<evidence type="ECO:0000256" key="5">
    <source>
        <dbReference type="ARBA" id="ARBA00022490"/>
    </source>
</evidence>